<dbReference type="Pfam" id="PF00069">
    <property type="entry name" value="Pkinase"/>
    <property type="match status" value="1"/>
</dbReference>
<feature type="binding site" evidence="4">
    <location>
        <position position="50"/>
    </location>
    <ligand>
        <name>ATP</name>
        <dbReference type="ChEBI" id="CHEBI:30616"/>
    </ligand>
</feature>
<proteinExistence type="predicted"/>
<dbReference type="Gene3D" id="3.30.200.20">
    <property type="entry name" value="Phosphorylase Kinase, domain 1"/>
    <property type="match status" value="1"/>
</dbReference>
<dbReference type="AlphaFoldDB" id="A0A3S5ASN0"/>
<reference evidence="6" key="1">
    <citation type="submission" date="2018-11" db="EMBL/GenBank/DDBJ databases">
        <authorList>
            <consortium name="Pathogen Informatics"/>
        </authorList>
    </citation>
    <scope>NUCLEOTIDE SEQUENCE</scope>
</reference>
<keyword evidence="7" id="KW-1185">Reference proteome</keyword>
<evidence type="ECO:0000256" key="2">
    <source>
        <dbReference type="ARBA" id="ARBA00047899"/>
    </source>
</evidence>
<feature type="domain" description="Protein kinase" evidence="5">
    <location>
        <begin position="21"/>
        <end position="72"/>
    </location>
</feature>
<accession>A0A3S5ASN0</accession>
<evidence type="ECO:0000313" key="7">
    <source>
        <dbReference type="Proteomes" id="UP000784294"/>
    </source>
</evidence>
<dbReference type="GO" id="GO:0005524">
    <property type="term" value="F:ATP binding"/>
    <property type="evidence" value="ECO:0007669"/>
    <property type="project" value="UniProtKB-UniRule"/>
</dbReference>
<name>A0A3S5ASN0_9PLAT</name>
<evidence type="ECO:0000313" key="6">
    <source>
        <dbReference type="EMBL" id="VEL24154.1"/>
    </source>
</evidence>
<dbReference type="EMBL" id="CAAALY010066209">
    <property type="protein sequence ID" value="VEL24154.1"/>
    <property type="molecule type" value="Genomic_DNA"/>
</dbReference>
<dbReference type="Proteomes" id="UP000784294">
    <property type="component" value="Unassembled WGS sequence"/>
</dbReference>
<dbReference type="OrthoDB" id="2156623at2759"/>
<dbReference type="PANTHER" id="PTHR22988:SF71">
    <property type="entry name" value="CITRON RHO-INTERACTING KINASE"/>
    <property type="match status" value="1"/>
</dbReference>
<keyword evidence="4" id="KW-0547">Nucleotide-binding</keyword>
<dbReference type="GO" id="GO:0005737">
    <property type="term" value="C:cytoplasm"/>
    <property type="evidence" value="ECO:0007669"/>
    <property type="project" value="TreeGrafter"/>
</dbReference>
<comment type="caution">
    <text evidence="6">The sequence shown here is derived from an EMBL/GenBank/DDBJ whole genome shotgun (WGS) entry which is preliminary data.</text>
</comment>
<keyword evidence="1" id="KW-0597">Phosphoprotein</keyword>
<dbReference type="InterPro" id="IPR017441">
    <property type="entry name" value="Protein_kinase_ATP_BS"/>
</dbReference>
<feature type="non-terminal residue" evidence="6">
    <location>
        <position position="1"/>
    </location>
</feature>
<comment type="catalytic activity">
    <reaction evidence="3">
        <text>L-seryl-[protein] + ATP = O-phospho-L-seryl-[protein] + ADP + H(+)</text>
        <dbReference type="Rhea" id="RHEA:17989"/>
        <dbReference type="Rhea" id="RHEA-COMP:9863"/>
        <dbReference type="Rhea" id="RHEA-COMP:11604"/>
        <dbReference type="ChEBI" id="CHEBI:15378"/>
        <dbReference type="ChEBI" id="CHEBI:29999"/>
        <dbReference type="ChEBI" id="CHEBI:30616"/>
        <dbReference type="ChEBI" id="CHEBI:83421"/>
        <dbReference type="ChEBI" id="CHEBI:456216"/>
        <dbReference type="EC" id="2.7.11.1"/>
    </reaction>
</comment>
<keyword evidence="4" id="KW-0067">ATP-binding</keyword>
<evidence type="ECO:0000259" key="5">
    <source>
        <dbReference type="PROSITE" id="PS50011"/>
    </source>
</evidence>
<dbReference type="PANTHER" id="PTHR22988">
    <property type="entry name" value="MYOTONIC DYSTROPHY S/T KINASE-RELATED"/>
    <property type="match status" value="1"/>
</dbReference>
<evidence type="ECO:0000256" key="3">
    <source>
        <dbReference type="ARBA" id="ARBA00048679"/>
    </source>
</evidence>
<evidence type="ECO:0000256" key="1">
    <source>
        <dbReference type="ARBA" id="ARBA00022553"/>
    </source>
</evidence>
<evidence type="ECO:0000256" key="4">
    <source>
        <dbReference type="PROSITE-ProRule" id="PRU10141"/>
    </source>
</evidence>
<organism evidence="6 7">
    <name type="scientific">Protopolystoma xenopodis</name>
    <dbReference type="NCBI Taxonomy" id="117903"/>
    <lineage>
        <taxon>Eukaryota</taxon>
        <taxon>Metazoa</taxon>
        <taxon>Spiralia</taxon>
        <taxon>Lophotrochozoa</taxon>
        <taxon>Platyhelminthes</taxon>
        <taxon>Monogenea</taxon>
        <taxon>Polyopisthocotylea</taxon>
        <taxon>Polystomatidea</taxon>
        <taxon>Polystomatidae</taxon>
        <taxon>Protopolystoma</taxon>
    </lineage>
</organism>
<dbReference type="SUPFAM" id="SSF56112">
    <property type="entry name" value="Protein kinase-like (PK-like)"/>
    <property type="match status" value="1"/>
</dbReference>
<dbReference type="PROSITE" id="PS50011">
    <property type="entry name" value="PROTEIN_KINASE_DOM"/>
    <property type="match status" value="1"/>
</dbReference>
<dbReference type="PROSITE" id="PS00107">
    <property type="entry name" value="PROTEIN_KINASE_ATP"/>
    <property type="match status" value="1"/>
</dbReference>
<comment type="catalytic activity">
    <reaction evidence="2">
        <text>L-threonyl-[protein] + ATP = O-phospho-L-threonyl-[protein] + ADP + H(+)</text>
        <dbReference type="Rhea" id="RHEA:46608"/>
        <dbReference type="Rhea" id="RHEA-COMP:11060"/>
        <dbReference type="Rhea" id="RHEA-COMP:11605"/>
        <dbReference type="ChEBI" id="CHEBI:15378"/>
        <dbReference type="ChEBI" id="CHEBI:30013"/>
        <dbReference type="ChEBI" id="CHEBI:30616"/>
        <dbReference type="ChEBI" id="CHEBI:61977"/>
        <dbReference type="ChEBI" id="CHEBI:456216"/>
        <dbReference type="EC" id="2.7.11.1"/>
    </reaction>
</comment>
<dbReference type="InterPro" id="IPR050839">
    <property type="entry name" value="Rho-assoc_Ser/Thr_Kinase"/>
</dbReference>
<dbReference type="InterPro" id="IPR011009">
    <property type="entry name" value="Kinase-like_dom_sf"/>
</dbReference>
<dbReference type="GO" id="GO:0031032">
    <property type="term" value="P:actomyosin structure organization"/>
    <property type="evidence" value="ECO:0007669"/>
    <property type="project" value="TreeGrafter"/>
</dbReference>
<gene>
    <name evidence="6" type="ORF">PXEA_LOCUS17594</name>
</gene>
<sequence>MDLFSQVAEFITKKRSQYTDFEVVKVIGQGGYGRVQLVRHRRTRRVYAMKMMRKQHLLDHTQTGYQEERDIM</sequence>
<protein>
    <recommendedName>
        <fullName evidence="5">Protein kinase domain-containing protein</fullName>
    </recommendedName>
</protein>
<dbReference type="GO" id="GO:0004674">
    <property type="term" value="F:protein serine/threonine kinase activity"/>
    <property type="evidence" value="ECO:0007669"/>
    <property type="project" value="UniProtKB-EC"/>
</dbReference>
<dbReference type="InterPro" id="IPR000719">
    <property type="entry name" value="Prot_kinase_dom"/>
</dbReference>
<dbReference type="GO" id="GO:0005856">
    <property type="term" value="C:cytoskeleton"/>
    <property type="evidence" value="ECO:0007669"/>
    <property type="project" value="TreeGrafter"/>
</dbReference>